<dbReference type="CDD" id="cd00267">
    <property type="entry name" value="ABC_ATPase"/>
    <property type="match status" value="1"/>
</dbReference>
<organism evidence="5 6">
    <name type="scientific">Tamlana crocina</name>
    <dbReference type="NCBI Taxonomy" id="393006"/>
    <lineage>
        <taxon>Bacteria</taxon>
        <taxon>Pseudomonadati</taxon>
        <taxon>Bacteroidota</taxon>
        <taxon>Flavobacteriia</taxon>
        <taxon>Flavobacteriales</taxon>
        <taxon>Flavobacteriaceae</taxon>
        <taxon>Tamlana</taxon>
    </lineage>
</organism>
<dbReference type="InterPro" id="IPR003439">
    <property type="entry name" value="ABC_transporter-like_ATP-bd"/>
</dbReference>
<evidence type="ECO:0000256" key="2">
    <source>
        <dbReference type="ARBA" id="ARBA00022741"/>
    </source>
</evidence>
<dbReference type="EMBL" id="JAAVJS010000018">
    <property type="protein sequence ID" value="NJX16335.1"/>
    <property type="molecule type" value="Genomic_DNA"/>
</dbReference>
<keyword evidence="3 5" id="KW-0067">ATP-binding</keyword>
<dbReference type="Pfam" id="PF00005">
    <property type="entry name" value="ABC_tran"/>
    <property type="match status" value="1"/>
</dbReference>
<evidence type="ECO:0000256" key="1">
    <source>
        <dbReference type="ARBA" id="ARBA00022448"/>
    </source>
</evidence>
<dbReference type="PANTHER" id="PTHR43553:SF3">
    <property type="entry name" value="ABC TRANSPORTER ATP-BINDING PROTEIN MODF"/>
    <property type="match status" value="1"/>
</dbReference>
<sequence length="405" mass="46240">MSTRHVAYYISNSANKQQLIDELLSGERYKPLSGLKGSLFSEITVNKFIEEEKRHDDFSVLTDTKNSLEHSSQGERKKALLRHLINQNPDYIIVDNVFDSLDVATQTNISHTLKDLSQSKPIIQITSRKRDILPFIKTIYTFKNGEFVKADGELKTDDKNYFVNDLPEPEHVPTEVFNPLVKFNKVNVAYGGRTIVKDICWEIKPGEFWQLVGPNGSGKSTLLTLISGDNPKAYNQDILLFGMKKGTGETVWDIKSNIGHYTSEMLRGFRRLDSIEKMILSGFFDSIGLYKYPTERQIHIAHQWLKLIGLFEKKDKDFVFLSPGHKRLVLIARAMVKHPPLLILDEPTNGLDDTDAKIFSQLINKISEESRTAILYVSHRKEEHINPHFTYQLTPSETGSTGQRV</sequence>
<dbReference type="RefSeq" id="WP_167918832.1">
    <property type="nucleotide sequence ID" value="NZ_JAAVJS010000018.1"/>
</dbReference>
<evidence type="ECO:0000313" key="5">
    <source>
        <dbReference type="EMBL" id="NJX16335.1"/>
    </source>
</evidence>
<dbReference type="PANTHER" id="PTHR43553">
    <property type="entry name" value="HEAVY METAL TRANSPORTER"/>
    <property type="match status" value="1"/>
</dbReference>
<dbReference type="InterPro" id="IPR050095">
    <property type="entry name" value="ECF_ABC_transporter_ATP-bd"/>
</dbReference>
<accession>A0ABX1DDA7</accession>
<dbReference type="PROSITE" id="PS50893">
    <property type="entry name" value="ABC_TRANSPORTER_2"/>
    <property type="match status" value="1"/>
</dbReference>
<dbReference type="SUPFAM" id="SSF52540">
    <property type="entry name" value="P-loop containing nucleoside triphosphate hydrolases"/>
    <property type="match status" value="2"/>
</dbReference>
<comment type="caution">
    <text evidence="5">The sequence shown here is derived from an EMBL/GenBank/DDBJ whole genome shotgun (WGS) entry which is preliminary data.</text>
</comment>
<dbReference type="InterPro" id="IPR003593">
    <property type="entry name" value="AAA+_ATPase"/>
</dbReference>
<keyword evidence="6" id="KW-1185">Reference proteome</keyword>
<dbReference type="GO" id="GO:0005524">
    <property type="term" value="F:ATP binding"/>
    <property type="evidence" value="ECO:0007669"/>
    <property type="project" value="UniProtKB-KW"/>
</dbReference>
<reference evidence="5 6" key="1">
    <citation type="submission" date="2020-03" db="EMBL/GenBank/DDBJ databases">
        <title>Tamlana sp. nov, isolated from XXX.</title>
        <authorList>
            <person name="Cao W.R."/>
        </authorList>
    </citation>
    <scope>NUCLEOTIDE SEQUENCE [LARGE SCALE GENOMIC DNA]</scope>
    <source>
        <strain evidence="5 6">HST1-43</strain>
    </source>
</reference>
<evidence type="ECO:0000313" key="6">
    <source>
        <dbReference type="Proteomes" id="UP000760545"/>
    </source>
</evidence>
<dbReference type="Gene3D" id="3.40.50.300">
    <property type="entry name" value="P-loop containing nucleotide triphosphate hydrolases"/>
    <property type="match status" value="2"/>
</dbReference>
<feature type="domain" description="ABC transporter" evidence="4">
    <location>
        <begin position="181"/>
        <end position="401"/>
    </location>
</feature>
<evidence type="ECO:0000256" key="3">
    <source>
        <dbReference type="ARBA" id="ARBA00022840"/>
    </source>
</evidence>
<protein>
    <submittedName>
        <fullName evidence="5">ATP-binding cassette domain-containing protein</fullName>
    </submittedName>
</protein>
<dbReference type="SMART" id="SM00382">
    <property type="entry name" value="AAA"/>
    <property type="match status" value="1"/>
</dbReference>
<dbReference type="InterPro" id="IPR027417">
    <property type="entry name" value="P-loop_NTPase"/>
</dbReference>
<name>A0ABX1DDA7_9FLAO</name>
<keyword evidence="1" id="KW-0813">Transport</keyword>
<evidence type="ECO:0000259" key="4">
    <source>
        <dbReference type="PROSITE" id="PS50893"/>
    </source>
</evidence>
<dbReference type="Proteomes" id="UP000760545">
    <property type="component" value="Unassembled WGS sequence"/>
</dbReference>
<gene>
    <name evidence="5" type="ORF">HC176_12635</name>
</gene>
<keyword evidence="2" id="KW-0547">Nucleotide-binding</keyword>
<proteinExistence type="predicted"/>